<feature type="domain" description="Effector-associated" evidence="4">
    <location>
        <begin position="2"/>
        <end position="82"/>
    </location>
</feature>
<evidence type="ECO:0000259" key="4">
    <source>
        <dbReference type="Pfam" id="PF19956"/>
    </source>
</evidence>
<name>A0ABY7KWN4_9ACTN</name>
<dbReference type="Pfam" id="PF19956">
    <property type="entry name" value="EAD2"/>
    <property type="match status" value="1"/>
</dbReference>
<sequence>MVGVLQDSATVRTTAGREVWRDLLSYELGVFVEPFDAGPVRVWLIRVVRQCAEINGGLHCMARSLEYVEQQSRAVNALWPLVNEWQAIDFFGGVELAPLRPALMSLTSDLLPMAERANASRTRELPPWCGTGWDVFLLLTGYNTPAGQLPPSLAFLDLVRERLAREGRPKDADMMIRWQHRARASLGMQTPADRAASPVSTPAPPPPSREATGGPEPSTCWTVGGAVLVGVGAYEHLPDVPAIHNNLADLQRLLVSEEFGIPPENCRVLADPRDPRRIHAAIEEVMEEVDPASGAFLFYYAGHGRAHPSHGRLLLSMADSREHQTYSYWSFDSLRDQIADFGLSTRLVILDSCYSGSALDLLSGPADASSAAIRGTYVMASSGATEPSTAPDGERYTDFTGQILAALRSGIPGAGPVVDADALFETVRAQCLANGLPVPARQIRNEGSRIPLMRNRAYQVITSSPTTTSRQ</sequence>
<keyword evidence="6" id="KW-1185">Reference proteome</keyword>
<dbReference type="InterPro" id="IPR029030">
    <property type="entry name" value="Caspase-like_dom_sf"/>
</dbReference>
<accession>A0ABY7KWN4</accession>
<dbReference type="InterPro" id="IPR045431">
    <property type="entry name" value="EAD2"/>
</dbReference>
<evidence type="ECO:0000259" key="2">
    <source>
        <dbReference type="Pfam" id="PF00656"/>
    </source>
</evidence>
<protein>
    <submittedName>
        <fullName evidence="5">Caspase family protein</fullName>
    </submittedName>
</protein>
<dbReference type="EMBL" id="CP114413">
    <property type="protein sequence ID" value="WAZ27304.1"/>
    <property type="molecule type" value="Genomic_DNA"/>
</dbReference>
<evidence type="ECO:0000259" key="3">
    <source>
        <dbReference type="Pfam" id="PF19916"/>
    </source>
</evidence>
<reference evidence="5" key="1">
    <citation type="submission" date="2022-12" db="EMBL/GenBank/DDBJ databases">
        <authorList>
            <person name="Ruckert C."/>
            <person name="Busche T."/>
            <person name="Kalinowski J."/>
            <person name="Wittmann C."/>
        </authorList>
    </citation>
    <scope>NUCLEOTIDE SEQUENCE</scope>
    <source>
        <strain evidence="5">DSM 40467</strain>
    </source>
</reference>
<proteinExistence type="predicted"/>
<dbReference type="Proteomes" id="UP001164439">
    <property type="component" value="Chromosome"/>
</dbReference>
<dbReference type="SUPFAM" id="SSF52129">
    <property type="entry name" value="Caspase-like"/>
    <property type="match status" value="1"/>
</dbReference>
<evidence type="ECO:0000313" key="6">
    <source>
        <dbReference type="Proteomes" id="UP001164439"/>
    </source>
</evidence>
<dbReference type="Pfam" id="PF19916">
    <property type="entry name" value="VMAP-M0"/>
    <property type="match status" value="1"/>
</dbReference>
<dbReference type="Pfam" id="PF00656">
    <property type="entry name" value="Peptidase_C14"/>
    <property type="match status" value="1"/>
</dbReference>
<dbReference type="Gene3D" id="3.40.50.1460">
    <property type="match status" value="1"/>
</dbReference>
<evidence type="ECO:0000256" key="1">
    <source>
        <dbReference type="SAM" id="MobiDB-lite"/>
    </source>
</evidence>
<feature type="region of interest" description="Disordered" evidence="1">
    <location>
        <begin position="187"/>
        <end position="217"/>
    </location>
</feature>
<dbReference type="NCBIfam" id="NF047832">
    <property type="entry name" value="caspase_w_EACC1"/>
    <property type="match status" value="1"/>
</dbReference>
<dbReference type="InterPro" id="IPR045555">
    <property type="entry name" value="VMAP-M0"/>
</dbReference>
<feature type="domain" description="Peptidase C14 caspase" evidence="2">
    <location>
        <begin position="226"/>
        <end position="428"/>
    </location>
</feature>
<feature type="domain" description="vWA-MoxR associated protein middle region 0" evidence="3">
    <location>
        <begin position="93"/>
        <end position="194"/>
    </location>
</feature>
<organism evidence="5 6">
    <name type="scientific">Streptomyces cinnabarinus</name>
    <dbReference type="NCBI Taxonomy" id="67287"/>
    <lineage>
        <taxon>Bacteria</taxon>
        <taxon>Bacillati</taxon>
        <taxon>Actinomycetota</taxon>
        <taxon>Actinomycetes</taxon>
        <taxon>Kitasatosporales</taxon>
        <taxon>Streptomycetaceae</taxon>
        <taxon>Streptomyces</taxon>
    </lineage>
</organism>
<evidence type="ECO:0000313" key="5">
    <source>
        <dbReference type="EMBL" id="WAZ27304.1"/>
    </source>
</evidence>
<dbReference type="InterPro" id="IPR011600">
    <property type="entry name" value="Pept_C14_caspase"/>
</dbReference>
<gene>
    <name evidence="5" type="ORF">STRCI_007711</name>
</gene>
<dbReference type="RefSeq" id="WP_269664755.1">
    <property type="nucleotide sequence ID" value="NZ_CP114413.1"/>
</dbReference>